<feature type="domain" description="Gfo/Idh/MocA-like oxidoreductase C-terminal" evidence="4">
    <location>
        <begin position="171"/>
        <end position="380"/>
    </location>
</feature>
<name>A0A5B9MH97_9BACT</name>
<dbReference type="GO" id="GO:0016491">
    <property type="term" value="F:oxidoreductase activity"/>
    <property type="evidence" value="ECO:0007669"/>
    <property type="project" value="UniProtKB-KW"/>
</dbReference>
<dbReference type="Pfam" id="PF02894">
    <property type="entry name" value="GFO_IDH_MocA_C"/>
    <property type="match status" value="1"/>
</dbReference>
<evidence type="ECO:0000259" key="3">
    <source>
        <dbReference type="Pfam" id="PF01408"/>
    </source>
</evidence>
<dbReference type="InterPro" id="IPR050463">
    <property type="entry name" value="Gfo/Idh/MocA_oxidrdct_glycsds"/>
</dbReference>
<keyword evidence="6" id="KW-1185">Reference proteome</keyword>
<keyword evidence="2" id="KW-0732">Signal</keyword>
<proteinExistence type="predicted"/>
<organism evidence="5 6">
    <name type="scientific">Stieleria maiorica</name>
    <dbReference type="NCBI Taxonomy" id="2795974"/>
    <lineage>
        <taxon>Bacteria</taxon>
        <taxon>Pseudomonadati</taxon>
        <taxon>Planctomycetota</taxon>
        <taxon>Planctomycetia</taxon>
        <taxon>Pirellulales</taxon>
        <taxon>Pirellulaceae</taxon>
        <taxon>Stieleria</taxon>
    </lineage>
</organism>
<accession>A0A5B9MH97</accession>
<dbReference type="Pfam" id="PF01408">
    <property type="entry name" value="GFO_IDH_MocA"/>
    <property type="match status" value="1"/>
</dbReference>
<dbReference type="Gene3D" id="3.30.360.10">
    <property type="entry name" value="Dihydrodipicolinate Reductase, domain 2"/>
    <property type="match status" value="1"/>
</dbReference>
<dbReference type="PANTHER" id="PTHR43818:SF11">
    <property type="entry name" value="BCDNA.GH03377"/>
    <property type="match status" value="1"/>
</dbReference>
<dbReference type="InterPro" id="IPR004104">
    <property type="entry name" value="Gfo/Idh/MocA-like_OxRdtase_C"/>
</dbReference>
<dbReference type="EC" id="1.-.-.-" evidence="5"/>
<dbReference type="RefSeq" id="WP_147869538.1">
    <property type="nucleotide sequence ID" value="NZ_CP036264.1"/>
</dbReference>
<feature type="chain" id="PRO_5022754178" evidence="2">
    <location>
        <begin position="25"/>
        <end position="398"/>
    </location>
</feature>
<dbReference type="Gene3D" id="3.40.50.720">
    <property type="entry name" value="NAD(P)-binding Rossmann-like Domain"/>
    <property type="match status" value="1"/>
</dbReference>
<dbReference type="SUPFAM" id="SSF51735">
    <property type="entry name" value="NAD(P)-binding Rossmann-fold domains"/>
    <property type="match status" value="1"/>
</dbReference>
<gene>
    <name evidence="5" type="primary">yteT</name>
    <name evidence="5" type="ORF">Mal15_43440</name>
</gene>
<evidence type="ECO:0000259" key="4">
    <source>
        <dbReference type="Pfam" id="PF02894"/>
    </source>
</evidence>
<protein>
    <submittedName>
        <fullName evidence="5">Oxidoreductase YteT</fullName>
        <ecNumber evidence="5">1.-.-.-</ecNumber>
    </submittedName>
</protein>
<dbReference type="InterPro" id="IPR000683">
    <property type="entry name" value="Gfo/Idh/MocA-like_OxRdtase_N"/>
</dbReference>
<keyword evidence="1 5" id="KW-0560">Oxidoreductase</keyword>
<evidence type="ECO:0000313" key="6">
    <source>
        <dbReference type="Proteomes" id="UP000321353"/>
    </source>
</evidence>
<evidence type="ECO:0000256" key="1">
    <source>
        <dbReference type="ARBA" id="ARBA00023002"/>
    </source>
</evidence>
<dbReference type="PANTHER" id="PTHR43818">
    <property type="entry name" value="BCDNA.GH03377"/>
    <property type="match status" value="1"/>
</dbReference>
<dbReference type="KEGG" id="smam:Mal15_43440"/>
<reference evidence="5 6" key="1">
    <citation type="submission" date="2019-02" db="EMBL/GenBank/DDBJ databases">
        <title>Planctomycetal bacteria perform biofilm scaping via a novel small molecule.</title>
        <authorList>
            <person name="Jeske O."/>
            <person name="Boedeker C."/>
            <person name="Wiegand S."/>
            <person name="Breitling P."/>
            <person name="Kallscheuer N."/>
            <person name="Jogler M."/>
            <person name="Rohde M."/>
            <person name="Petersen J."/>
            <person name="Medema M.H."/>
            <person name="Surup F."/>
            <person name="Jogler C."/>
        </authorList>
    </citation>
    <scope>NUCLEOTIDE SEQUENCE [LARGE SCALE GENOMIC DNA]</scope>
    <source>
        <strain evidence="5 6">Mal15</strain>
    </source>
</reference>
<dbReference type="InterPro" id="IPR036291">
    <property type="entry name" value="NAD(P)-bd_dom_sf"/>
</dbReference>
<sequence precursor="true">MDRRQFAVTSASLLAAASAQSATAQDSPVSFPVAVIGHTGRGDYGHGLDTVWKRIPETPILAVADANASGRAKALKKLALDDHAGYADYREMLAKVSPSIVAVCPRHVDQHRDMILASIEAGAKGIYVEKPFVRTPREADEILAACAKHGAKVAVAHRNRYHPVLDVIADLIRQEQIGRVLEIRGRGKGDRRGGGEDLWVLGSHVLNMITALAGKPQSCSAVLLQDGRRVTKQDVREGAEGLGPLAGNELHARFLFDHGVTVYFDSIANDGTANHGFGLQIIGSKGTIAIYADRTPLAYLVPGNPFERHDSPSRWLPITSGGVDVPEPNPALIHRVQHHDVAASDLIQAIREDREPLCNAAEAAWTVEMICGVFESHRQHGAAVTFPLQQRDHPLLRL</sequence>
<feature type="signal peptide" evidence="2">
    <location>
        <begin position="1"/>
        <end position="24"/>
    </location>
</feature>
<dbReference type="EMBL" id="CP036264">
    <property type="protein sequence ID" value="QEG00274.1"/>
    <property type="molecule type" value="Genomic_DNA"/>
</dbReference>
<dbReference type="GO" id="GO:0000166">
    <property type="term" value="F:nucleotide binding"/>
    <property type="evidence" value="ECO:0007669"/>
    <property type="project" value="InterPro"/>
</dbReference>
<dbReference type="Proteomes" id="UP000321353">
    <property type="component" value="Chromosome"/>
</dbReference>
<evidence type="ECO:0000256" key="2">
    <source>
        <dbReference type="SAM" id="SignalP"/>
    </source>
</evidence>
<evidence type="ECO:0000313" key="5">
    <source>
        <dbReference type="EMBL" id="QEG00274.1"/>
    </source>
</evidence>
<feature type="domain" description="Gfo/Idh/MocA-like oxidoreductase N-terminal" evidence="3">
    <location>
        <begin position="33"/>
        <end position="157"/>
    </location>
</feature>
<dbReference type="AlphaFoldDB" id="A0A5B9MH97"/>
<dbReference type="SUPFAM" id="SSF55347">
    <property type="entry name" value="Glyceraldehyde-3-phosphate dehydrogenase-like, C-terminal domain"/>
    <property type="match status" value="1"/>
</dbReference>